<evidence type="ECO:0000256" key="1">
    <source>
        <dbReference type="SAM" id="Phobius"/>
    </source>
</evidence>
<accession>A0ABT4TCY3</accession>
<keyword evidence="1" id="KW-0812">Transmembrane</keyword>
<evidence type="ECO:0000313" key="3">
    <source>
        <dbReference type="Proteomes" id="UP001212498"/>
    </source>
</evidence>
<organism evidence="2 3">
    <name type="scientific">Nonomuraea ferruginea</name>
    <dbReference type="NCBI Taxonomy" id="46174"/>
    <lineage>
        <taxon>Bacteria</taxon>
        <taxon>Bacillati</taxon>
        <taxon>Actinomycetota</taxon>
        <taxon>Actinomycetes</taxon>
        <taxon>Streptosporangiales</taxon>
        <taxon>Streptosporangiaceae</taxon>
        <taxon>Nonomuraea</taxon>
    </lineage>
</organism>
<evidence type="ECO:0000313" key="2">
    <source>
        <dbReference type="EMBL" id="MDA0647104.1"/>
    </source>
</evidence>
<reference evidence="2 3" key="1">
    <citation type="submission" date="2022-11" db="EMBL/GenBank/DDBJ databases">
        <title>Nonomuraea corallina sp. nov., a new species of the genus Nonomuraea isolated from sea side sediment in Thai sea.</title>
        <authorList>
            <person name="Ngamcharungchit C."/>
            <person name="Matsumoto A."/>
            <person name="Suriyachadkun C."/>
            <person name="Panbangred W."/>
            <person name="Inahashi Y."/>
            <person name="Intra B."/>
        </authorList>
    </citation>
    <scope>NUCLEOTIDE SEQUENCE [LARGE SCALE GENOMIC DNA]</scope>
    <source>
        <strain evidence="2 3">DSM 43553</strain>
    </source>
</reference>
<feature type="transmembrane region" description="Helical" evidence="1">
    <location>
        <begin position="133"/>
        <end position="156"/>
    </location>
</feature>
<name>A0ABT4TCY3_9ACTN</name>
<keyword evidence="1" id="KW-1133">Transmembrane helix</keyword>
<gene>
    <name evidence="2" type="ORF">OUY24_41320</name>
</gene>
<keyword evidence="1" id="KW-0472">Membrane</keyword>
<comment type="caution">
    <text evidence="2">The sequence shown here is derived from an EMBL/GenBank/DDBJ whole genome shotgun (WGS) entry which is preliminary data.</text>
</comment>
<dbReference type="EMBL" id="JAPNUD010000255">
    <property type="protein sequence ID" value="MDA0647104.1"/>
    <property type="molecule type" value="Genomic_DNA"/>
</dbReference>
<protein>
    <submittedName>
        <fullName evidence="2">Uncharacterized protein</fullName>
    </submittedName>
</protein>
<sequence>MSMLQAAVTLLGAVGAAMVLSGPVMAVQGVRGRAEIRRELRGQGISFPPTGPPAVLAGRAVVTGPQARAFADVIGDNVLAATGGRTYAQVSAELMAAPGGDDELAALRQTAFTGQMLRASLLNAYQAWQVTTLVIGLGALLTATGAALLTASIALAP</sequence>
<dbReference type="RefSeq" id="WP_271280175.1">
    <property type="nucleotide sequence ID" value="NZ_BAABFD010000002.1"/>
</dbReference>
<dbReference type="Proteomes" id="UP001212498">
    <property type="component" value="Unassembled WGS sequence"/>
</dbReference>
<proteinExistence type="predicted"/>
<keyword evidence="3" id="KW-1185">Reference proteome</keyword>